<name>A0A068YB91_ECHMU</name>
<protein>
    <submittedName>
        <fullName evidence="8">O acyltransferase membrane bound domain</fullName>
    </submittedName>
</protein>
<feature type="transmembrane region" description="Helical" evidence="7">
    <location>
        <begin position="12"/>
        <end position="29"/>
    </location>
</feature>
<keyword evidence="9" id="KW-1185">Reference proteome</keyword>
<dbReference type="GO" id="GO:0016746">
    <property type="term" value="F:acyltransferase activity"/>
    <property type="evidence" value="ECO:0007669"/>
    <property type="project" value="UniProtKB-KW"/>
</dbReference>
<dbReference type="InterPro" id="IPR004299">
    <property type="entry name" value="MBOAT_fam"/>
</dbReference>
<proteinExistence type="predicted"/>
<evidence type="ECO:0000256" key="4">
    <source>
        <dbReference type="ARBA" id="ARBA00022989"/>
    </source>
</evidence>
<comment type="subcellular location">
    <subcellularLocation>
        <location evidence="1">Membrane</location>
        <topology evidence="1">Multi-pass membrane protein</topology>
    </subcellularLocation>
</comment>
<feature type="transmembrane region" description="Helical" evidence="7">
    <location>
        <begin position="509"/>
        <end position="530"/>
    </location>
</feature>
<evidence type="ECO:0000256" key="6">
    <source>
        <dbReference type="ARBA" id="ARBA00023315"/>
    </source>
</evidence>
<keyword evidence="4 7" id="KW-1133">Transmembrane helix</keyword>
<dbReference type="PANTHER" id="PTHR13906">
    <property type="entry name" value="PORCUPINE"/>
    <property type="match status" value="1"/>
</dbReference>
<dbReference type="OrthoDB" id="286734at2759"/>
<dbReference type="GO" id="GO:0030258">
    <property type="term" value="P:lipid modification"/>
    <property type="evidence" value="ECO:0007669"/>
    <property type="project" value="TreeGrafter"/>
</dbReference>
<keyword evidence="3 7" id="KW-0812">Transmembrane</keyword>
<sequence>MVLFLVETLSTLIGVPLDQVLAFLFGFLLKTYLPPQKHTITWRHLTEAVIGVTVMYLCYEEYVSRLNYSIIRRVMLLFLQAMPTYVLMIVLPSHIAQYAVLLFTMTFLSWIHIQRPDFTEARQQSVDITAPLMIQTQKLSSLAFNLYDGDILTEGRSVSRESRRLRAIKNPPMLLPFFGYLLCFQNSMVGPFLFYTEYLCFIEGREEDLFSDPLDRELVTKNKKQIRDAKAALRRQAIAFLFHALLTLYALSRYGPEYLISEEFQRLGIFRKYFWLTLYGFYLRQKFYCAWSISALAMLISGFGFSGFSSNGTLKPEYRNAINARFFDVELGTNTKVMLDNWNIGTTRWLRECVYERAPRRFAVVAVFFVSAFWHGFYPVYYFCFLSAALLTMTGRLCRARLRPCFIESYWYHLLYDIVTNLAALFSLNYLGMGFFLLDTSLAFKLWGNFYYLGHIVPLLMLFLLPYALPSTTSEPRKGVVDVTYELKLDPASGAATQHHSFYLPHHFIILRIFALASHTSCLYFGLLAVSSLTLVDVGEDVEVHFIFTI</sequence>
<dbReference type="InterPro" id="IPR049941">
    <property type="entry name" value="LPLAT_7/PORCN-like"/>
</dbReference>
<organism evidence="8 9">
    <name type="scientific">Echinococcus multilocularis</name>
    <name type="common">Fox tapeworm</name>
    <dbReference type="NCBI Taxonomy" id="6211"/>
    <lineage>
        <taxon>Eukaryota</taxon>
        <taxon>Metazoa</taxon>
        <taxon>Spiralia</taxon>
        <taxon>Lophotrochozoa</taxon>
        <taxon>Platyhelminthes</taxon>
        <taxon>Cestoda</taxon>
        <taxon>Eucestoda</taxon>
        <taxon>Cyclophyllidea</taxon>
        <taxon>Taeniidae</taxon>
        <taxon>Echinococcus</taxon>
    </lineage>
</organism>
<feature type="transmembrane region" description="Helical" evidence="7">
    <location>
        <begin position="70"/>
        <end position="89"/>
    </location>
</feature>
<dbReference type="AlphaFoldDB" id="A0A068YB91"/>
<dbReference type="PANTHER" id="PTHR13906:SF4">
    <property type="entry name" value="LYSOPHOSPHOLIPID ACYLTRANSFERASE 6"/>
    <property type="match status" value="1"/>
</dbReference>
<evidence type="ECO:0000256" key="2">
    <source>
        <dbReference type="ARBA" id="ARBA00022679"/>
    </source>
</evidence>
<feature type="transmembrane region" description="Helical" evidence="7">
    <location>
        <begin position="173"/>
        <end position="195"/>
    </location>
</feature>
<evidence type="ECO:0000313" key="9">
    <source>
        <dbReference type="Proteomes" id="UP000017246"/>
    </source>
</evidence>
<accession>A0A068YB91</accession>
<dbReference type="GO" id="GO:0016020">
    <property type="term" value="C:membrane"/>
    <property type="evidence" value="ECO:0007669"/>
    <property type="project" value="UniProtKB-SubCell"/>
</dbReference>
<dbReference type="eggNOG" id="KOG2704">
    <property type="taxonomic scope" value="Eukaryota"/>
</dbReference>
<feature type="transmembrane region" description="Helical" evidence="7">
    <location>
        <begin position="290"/>
        <end position="309"/>
    </location>
</feature>
<keyword evidence="6 8" id="KW-0012">Acyltransferase</keyword>
<dbReference type="Pfam" id="PF03062">
    <property type="entry name" value="MBOAT"/>
    <property type="match status" value="1"/>
</dbReference>
<reference evidence="8" key="2">
    <citation type="submission" date="2015-11" db="EMBL/GenBank/DDBJ databases">
        <authorList>
            <person name="Zhang Y."/>
            <person name="Guo Z."/>
        </authorList>
    </citation>
    <scope>NUCLEOTIDE SEQUENCE</scope>
</reference>
<dbReference type="STRING" id="6211.A0A068YB91"/>
<evidence type="ECO:0000256" key="3">
    <source>
        <dbReference type="ARBA" id="ARBA00022692"/>
    </source>
</evidence>
<reference evidence="8" key="1">
    <citation type="journal article" date="2013" name="Nature">
        <title>The genomes of four tapeworm species reveal adaptations to parasitism.</title>
        <authorList>
            <person name="Tsai I.J."/>
            <person name="Zarowiecki M."/>
            <person name="Holroyd N."/>
            <person name="Garciarrubio A."/>
            <person name="Sanchez-Flores A."/>
            <person name="Brooks K.L."/>
            <person name="Tracey A."/>
            <person name="Bobes R.J."/>
            <person name="Fragoso G."/>
            <person name="Sciutto E."/>
            <person name="Aslett M."/>
            <person name="Beasley H."/>
            <person name="Bennett H.M."/>
            <person name="Cai J."/>
            <person name="Camicia F."/>
            <person name="Clark R."/>
            <person name="Cucher M."/>
            <person name="De Silva N."/>
            <person name="Day T.A."/>
            <person name="Deplazes P."/>
            <person name="Estrada K."/>
            <person name="Fernandez C."/>
            <person name="Holland P.W."/>
            <person name="Hou J."/>
            <person name="Hu S."/>
            <person name="Huckvale T."/>
            <person name="Hung S.S."/>
            <person name="Kamenetzky L."/>
            <person name="Keane J.A."/>
            <person name="Kiss F."/>
            <person name="Koziol U."/>
            <person name="Lambert O."/>
            <person name="Liu K."/>
            <person name="Luo X."/>
            <person name="Luo Y."/>
            <person name="Macchiaroli N."/>
            <person name="Nichol S."/>
            <person name="Paps J."/>
            <person name="Parkinson J."/>
            <person name="Pouchkina-Stantcheva N."/>
            <person name="Riddiford N."/>
            <person name="Rosenzvit M."/>
            <person name="Salinas G."/>
            <person name="Wasmuth J.D."/>
            <person name="Zamanian M."/>
            <person name="Zheng Y."/>
            <person name="Cai X."/>
            <person name="Soberon X."/>
            <person name="Olson P.D."/>
            <person name="Laclette J.P."/>
            <person name="Brehm K."/>
            <person name="Berriman M."/>
            <person name="Garciarrubio A."/>
            <person name="Bobes R.J."/>
            <person name="Fragoso G."/>
            <person name="Sanchez-Flores A."/>
            <person name="Estrada K."/>
            <person name="Cevallos M.A."/>
            <person name="Morett E."/>
            <person name="Gonzalez V."/>
            <person name="Portillo T."/>
            <person name="Ochoa-Leyva A."/>
            <person name="Jose M.V."/>
            <person name="Sciutto E."/>
            <person name="Landa A."/>
            <person name="Jimenez L."/>
            <person name="Valdes V."/>
            <person name="Carrero J.C."/>
            <person name="Larralde C."/>
            <person name="Morales-Montor J."/>
            <person name="Limon-Lason J."/>
            <person name="Soberon X."/>
            <person name="Laclette J.P."/>
        </authorList>
    </citation>
    <scope>NUCLEOTIDE SEQUENCE [LARGE SCALE GENOMIC DNA]</scope>
</reference>
<evidence type="ECO:0000256" key="1">
    <source>
        <dbReference type="ARBA" id="ARBA00004141"/>
    </source>
</evidence>
<dbReference type="EMBL" id="LN902842">
    <property type="protein sequence ID" value="CDS42060.1"/>
    <property type="molecule type" value="Genomic_DNA"/>
</dbReference>
<evidence type="ECO:0000256" key="5">
    <source>
        <dbReference type="ARBA" id="ARBA00023136"/>
    </source>
</evidence>
<dbReference type="OMA" id="NITQFGQ"/>
<dbReference type="Proteomes" id="UP000017246">
    <property type="component" value="Unassembled WGS sequence"/>
</dbReference>
<evidence type="ECO:0000313" key="8">
    <source>
        <dbReference type="EMBL" id="CDS42060.1"/>
    </source>
</evidence>
<keyword evidence="5 7" id="KW-0472">Membrane</keyword>
<feature type="transmembrane region" description="Helical" evidence="7">
    <location>
        <begin position="450"/>
        <end position="469"/>
    </location>
</feature>
<keyword evidence="2 8" id="KW-0808">Transferase</keyword>
<gene>
    <name evidence="8" type="ORF">EmuJ_000975700</name>
</gene>
<evidence type="ECO:0000256" key="7">
    <source>
        <dbReference type="SAM" id="Phobius"/>
    </source>
</evidence>
<feature type="transmembrane region" description="Helical" evidence="7">
    <location>
        <begin position="410"/>
        <end position="438"/>
    </location>
</feature>